<dbReference type="InterPro" id="IPR004307">
    <property type="entry name" value="TspO_MBR"/>
</dbReference>
<dbReference type="AlphaFoldDB" id="A0A4R0RYI4"/>
<evidence type="ECO:0000256" key="1">
    <source>
        <dbReference type="ARBA" id="ARBA00004141"/>
    </source>
</evidence>
<comment type="subcellular location">
    <subcellularLocation>
        <location evidence="1">Membrane</location>
        <topology evidence="1">Multi-pass membrane protein</topology>
    </subcellularLocation>
</comment>
<keyword evidence="8" id="KW-1185">Reference proteome</keyword>
<dbReference type="CDD" id="cd15904">
    <property type="entry name" value="TSPO_MBR"/>
    <property type="match status" value="1"/>
</dbReference>
<organism evidence="7 8">
    <name type="scientific">Steccherinum ochraceum</name>
    <dbReference type="NCBI Taxonomy" id="92696"/>
    <lineage>
        <taxon>Eukaryota</taxon>
        <taxon>Fungi</taxon>
        <taxon>Dikarya</taxon>
        <taxon>Basidiomycota</taxon>
        <taxon>Agaricomycotina</taxon>
        <taxon>Agaricomycetes</taxon>
        <taxon>Polyporales</taxon>
        <taxon>Steccherinaceae</taxon>
        <taxon>Steccherinum</taxon>
    </lineage>
</organism>
<dbReference type="GO" id="GO:0033013">
    <property type="term" value="P:tetrapyrrole metabolic process"/>
    <property type="evidence" value="ECO:0007669"/>
    <property type="project" value="UniProtKB-ARBA"/>
</dbReference>
<keyword evidence="4 6" id="KW-1133">Transmembrane helix</keyword>
<dbReference type="FunFam" id="1.20.1260.100:FF:000001">
    <property type="entry name" value="translocator protein 2"/>
    <property type="match status" value="1"/>
</dbReference>
<comment type="similarity">
    <text evidence="2">Belongs to the TspO/BZRP family.</text>
</comment>
<gene>
    <name evidence="7" type="ORF">EIP91_011366</name>
</gene>
<dbReference type="EMBL" id="RWJN01000073">
    <property type="protein sequence ID" value="TCD68194.1"/>
    <property type="molecule type" value="Genomic_DNA"/>
</dbReference>
<evidence type="ECO:0000256" key="4">
    <source>
        <dbReference type="ARBA" id="ARBA00022989"/>
    </source>
</evidence>
<dbReference type="Gene3D" id="1.20.1260.100">
    <property type="entry name" value="TspO/MBR protein"/>
    <property type="match status" value="1"/>
</dbReference>
<dbReference type="Pfam" id="PF03073">
    <property type="entry name" value="TspO_MBR"/>
    <property type="match status" value="1"/>
</dbReference>
<proteinExistence type="inferred from homology"/>
<dbReference type="GO" id="GO:0005741">
    <property type="term" value="C:mitochondrial outer membrane"/>
    <property type="evidence" value="ECO:0007669"/>
    <property type="project" value="TreeGrafter"/>
</dbReference>
<protein>
    <recommendedName>
        <fullName evidence="9">Translocator protein</fullName>
    </recommendedName>
</protein>
<evidence type="ECO:0000256" key="3">
    <source>
        <dbReference type="ARBA" id="ARBA00022692"/>
    </source>
</evidence>
<evidence type="ECO:0008006" key="9">
    <source>
        <dbReference type="Google" id="ProtNLM"/>
    </source>
</evidence>
<name>A0A4R0RYI4_9APHY</name>
<dbReference type="OrthoDB" id="8841220at2759"/>
<dbReference type="PANTHER" id="PTHR10057:SF0">
    <property type="entry name" value="TRANSLOCATOR PROTEIN"/>
    <property type="match status" value="1"/>
</dbReference>
<keyword evidence="5 6" id="KW-0472">Membrane</keyword>
<evidence type="ECO:0000256" key="6">
    <source>
        <dbReference type="SAM" id="Phobius"/>
    </source>
</evidence>
<sequence>MSVYLPDILLAVPRNPVVAVGLPLTFGMLSGSPTRDAVKGPWYNNLQFPPGRPPSQIFPFVWSALYASMGYASHLAVRAHDAALTSEVQDATATGLLLYFGQLSLNFAWTTLFFVRNEVELALADSVLMTGMSLYMTKLFHGPTNGRTTWFLAPYCAWLSYATYINAGTWWLNRTPRRNL</sequence>
<comment type="caution">
    <text evidence="7">The sequence shown here is derived from an EMBL/GenBank/DDBJ whole genome shotgun (WGS) entry which is preliminary data.</text>
</comment>
<dbReference type="Proteomes" id="UP000292702">
    <property type="component" value="Unassembled WGS sequence"/>
</dbReference>
<evidence type="ECO:0000313" key="7">
    <source>
        <dbReference type="EMBL" id="TCD68194.1"/>
    </source>
</evidence>
<dbReference type="InterPro" id="IPR038330">
    <property type="entry name" value="TspO/MBR-related_sf"/>
</dbReference>
<reference evidence="7 8" key="1">
    <citation type="submission" date="2018-11" db="EMBL/GenBank/DDBJ databases">
        <title>Genome assembly of Steccherinum ochraceum LE-BIN_3174, the white-rot fungus of the Steccherinaceae family (The Residual Polyporoid clade, Polyporales, Basidiomycota).</title>
        <authorList>
            <person name="Fedorova T.V."/>
            <person name="Glazunova O.A."/>
            <person name="Landesman E.O."/>
            <person name="Moiseenko K.V."/>
            <person name="Psurtseva N.V."/>
            <person name="Savinova O.S."/>
            <person name="Shakhova N.V."/>
            <person name="Tyazhelova T.V."/>
            <person name="Vasina D.V."/>
        </authorList>
    </citation>
    <scope>NUCLEOTIDE SEQUENCE [LARGE SCALE GENOMIC DNA]</scope>
    <source>
        <strain evidence="7 8">LE-BIN_3174</strain>
    </source>
</reference>
<evidence type="ECO:0000313" key="8">
    <source>
        <dbReference type="Proteomes" id="UP000292702"/>
    </source>
</evidence>
<evidence type="ECO:0000256" key="5">
    <source>
        <dbReference type="ARBA" id="ARBA00023136"/>
    </source>
</evidence>
<keyword evidence="3 6" id="KW-0812">Transmembrane</keyword>
<accession>A0A4R0RYI4</accession>
<dbReference type="STRING" id="92696.A0A4R0RYI4"/>
<dbReference type="PANTHER" id="PTHR10057">
    <property type="entry name" value="PERIPHERAL-TYPE BENZODIAZEPINE RECEPTOR"/>
    <property type="match status" value="1"/>
</dbReference>
<evidence type="ECO:0000256" key="2">
    <source>
        <dbReference type="ARBA" id="ARBA00007524"/>
    </source>
</evidence>
<feature type="transmembrane region" description="Helical" evidence="6">
    <location>
        <begin position="152"/>
        <end position="172"/>
    </location>
</feature>